<reference evidence="1 2" key="1">
    <citation type="submission" date="2018-12" db="EMBL/GenBank/DDBJ databases">
        <title>Bacillus ochoae sp. nov., Paenibacillus whitsoniae sp. nov., Paenibacillus spiritus sp. nov. Isolated from the Mars Exploration Rover during spacecraft assembly.</title>
        <authorList>
            <person name="Seuylemezian A."/>
            <person name="Vaishampayan P."/>
        </authorList>
    </citation>
    <scope>NUCLEOTIDE SEQUENCE [LARGE SCALE GENOMIC DNA]</scope>
    <source>
        <strain evidence="1 2">MER 54</strain>
    </source>
</reference>
<evidence type="ECO:0000313" key="1">
    <source>
        <dbReference type="EMBL" id="RTE08136.1"/>
    </source>
</evidence>
<comment type="caution">
    <text evidence="1">The sequence shown here is derived from an EMBL/GenBank/DDBJ whole genome shotgun (WGS) entry which is preliminary data.</text>
</comment>
<name>A0A3S0C827_9BACL</name>
<accession>A0A3S0C827</accession>
<dbReference type="RefSeq" id="WP_126142773.1">
    <property type="nucleotide sequence ID" value="NZ_RXHU01000056.1"/>
</dbReference>
<protein>
    <submittedName>
        <fullName evidence="1">Uncharacterized protein</fullName>
    </submittedName>
</protein>
<organism evidence="1 2">
    <name type="scientific">Paenibacillus whitsoniae</name>
    <dbReference type="NCBI Taxonomy" id="2496558"/>
    <lineage>
        <taxon>Bacteria</taxon>
        <taxon>Bacillati</taxon>
        <taxon>Bacillota</taxon>
        <taxon>Bacilli</taxon>
        <taxon>Bacillales</taxon>
        <taxon>Paenibacillaceae</taxon>
        <taxon>Paenibacillus</taxon>
    </lineage>
</organism>
<sequence length="161" mass="18223">MPHRKPHGFLKQLRELGLRKLEGGPAPAVPMASGSAERMRNLRIVFAAKILHELSVRAKTRRARHAAGRKVVPFIRKDAPRRFIEEDLWDLRRHMVLQLATRLGGRVRLRDVATECNVHIRTAADWLGRLATEGRLALVTEGHRLKVYALKEVDPLTEPGG</sequence>
<dbReference type="Proteomes" id="UP000276128">
    <property type="component" value="Unassembled WGS sequence"/>
</dbReference>
<keyword evidence="2" id="KW-1185">Reference proteome</keyword>
<proteinExistence type="predicted"/>
<dbReference type="OrthoDB" id="2624852at2"/>
<dbReference type="AlphaFoldDB" id="A0A3S0C827"/>
<gene>
    <name evidence="1" type="ORF">EJQ19_18775</name>
</gene>
<dbReference type="EMBL" id="RXHU01000056">
    <property type="protein sequence ID" value="RTE08136.1"/>
    <property type="molecule type" value="Genomic_DNA"/>
</dbReference>
<evidence type="ECO:0000313" key="2">
    <source>
        <dbReference type="Proteomes" id="UP000276128"/>
    </source>
</evidence>